<keyword evidence="3" id="KW-1185">Reference proteome</keyword>
<organism evidence="2 3">
    <name type="scientific">Diceros bicornis minor</name>
    <name type="common">South-central black rhinoceros</name>
    <dbReference type="NCBI Taxonomy" id="77932"/>
    <lineage>
        <taxon>Eukaryota</taxon>
        <taxon>Metazoa</taxon>
        <taxon>Chordata</taxon>
        <taxon>Craniata</taxon>
        <taxon>Vertebrata</taxon>
        <taxon>Euteleostomi</taxon>
        <taxon>Mammalia</taxon>
        <taxon>Eutheria</taxon>
        <taxon>Laurasiatheria</taxon>
        <taxon>Perissodactyla</taxon>
        <taxon>Rhinocerotidae</taxon>
        <taxon>Diceros</taxon>
    </lineage>
</organism>
<reference evidence="2 3" key="1">
    <citation type="journal article" date="2020" name="Mol. Biol. Evol.">
        <title>Interspecific Gene Flow and the Evolution of Specialization in Black and White Rhinoceros.</title>
        <authorList>
            <person name="Moodley Y."/>
            <person name="Westbury M.V."/>
            <person name="Russo I.M."/>
            <person name="Gopalakrishnan S."/>
            <person name="Rakotoarivelo A."/>
            <person name="Olsen R.A."/>
            <person name="Prost S."/>
            <person name="Tunstall T."/>
            <person name="Ryder O.A."/>
            <person name="Dalen L."/>
            <person name="Bruford M.W."/>
        </authorList>
    </citation>
    <scope>NUCLEOTIDE SEQUENCE [LARGE SCALE GENOMIC DNA]</scope>
    <source>
        <strain evidence="2">SBR-YM</strain>
        <tissue evidence="2">Skin</tissue>
    </source>
</reference>
<proteinExistence type="predicted"/>
<sequence>MEPVLTSGPSGQEPRVRRRVGLPGCLAQTVASSRKGQQCPLRAVPLRSSSFHIGAQKETDGIHRGERFGDAALGQLLAYSFLGTLHGMGQLVFAKDPEGLLLQKCPYCWSRSTHWAQRAPSCAGMRLQAEVRPLPGAEALRPRPPSQVAAATTPAGLCGV</sequence>
<comment type="caution">
    <text evidence="2">The sequence shown here is derived from an EMBL/GenBank/DDBJ whole genome shotgun (WGS) entry which is preliminary data.</text>
</comment>
<evidence type="ECO:0000313" key="2">
    <source>
        <dbReference type="EMBL" id="KAF5913814.1"/>
    </source>
</evidence>
<name>A0A7J7EDY0_DICBM</name>
<protein>
    <submittedName>
        <fullName evidence="2">Uncharacterized protein</fullName>
    </submittedName>
</protein>
<gene>
    <name evidence="2" type="ORF">HPG69_014838</name>
</gene>
<accession>A0A7J7EDY0</accession>
<evidence type="ECO:0000313" key="3">
    <source>
        <dbReference type="Proteomes" id="UP000551758"/>
    </source>
</evidence>
<evidence type="ECO:0000256" key="1">
    <source>
        <dbReference type="SAM" id="MobiDB-lite"/>
    </source>
</evidence>
<dbReference type="EMBL" id="JACDTQ010003540">
    <property type="protein sequence ID" value="KAF5913814.1"/>
    <property type="molecule type" value="Genomic_DNA"/>
</dbReference>
<feature type="region of interest" description="Disordered" evidence="1">
    <location>
        <begin position="137"/>
        <end position="160"/>
    </location>
</feature>
<dbReference type="AlphaFoldDB" id="A0A7J7EDY0"/>
<dbReference type="Proteomes" id="UP000551758">
    <property type="component" value="Unassembled WGS sequence"/>
</dbReference>